<gene>
    <name evidence="18" type="ORF">PC9H_000225</name>
</gene>
<dbReference type="Pfam" id="PF00295">
    <property type="entry name" value="Glyco_hydro_28"/>
    <property type="match status" value="1"/>
</dbReference>
<name>A0A8H7A0R7_PLEOS</name>
<dbReference type="GO" id="GO:0004650">
    <property type="term" value="F:polygalacturonase activity"/>
    <property type="evidence" value="ECO:0007669"/>
    <property type="project" value="InterPro"/>
</dbReference>
<dbReference type="EMBL" id="JACETU010000001">
    <property type="protein sequence ID" value="KAF7439888.1"/>
    <property type="molecule type" value="Genomic_DNA"/>
</dbReference>
<evidence type="ECO:0000256" key="16">
    <source>
        <dbReference type="SAM" id="MobiDB-lite"/>
    </source>
</evidence>
<dbReference type="GO" id="GO:0000272">
    <property type="term" value="P:polysaccharide catabolic process"/>
    <property type="evidence" value="ECO:0007669"/>
    <property type="project" value="UniProtKB-KW"/>
</dbReference>
<dbReference type="RefSeq" id="XP_036635732.1">
    <property type="nucleotide sequence ID" value="XM_036769887.1"/>
</dbReference>
<keyword evidence="4 17" id="KW-0732">Signal</keyword>
<dbReference type="Proteomes" id="UP000623687">
    <property type="component" value="Unassembled WGS sequence"/>
</dbReference>
<evidence type="ECO:0000256" key="9">
    <source>
        <dbReference type="ARBA" id="ARBA00023295"/>
    </source>
</evidence>
<keyword evidence="19" id="KW-1185">Reference proteome</keyword>
<feature type="chain" id="PRO_5034246438" description="galacturonan 1,4-alpha-galacturonidase" evidence="17">
    <location>
        <begin position="25"/>
        <end position="500"/>
    </location>
</feature>
<comment type="function">
    <text evidence="12">Specific in hydrolyzing the terminal glycosidic bond of polygalacturonic acid and oligogalacturonates.</text>
</comment>
<comment type="catalytic activity">
    <reaction evidence="14">
        <text>[(1-&gt;4)-alpha-D-galacturonosyl](n) + H2O = alpha-D-galacturonate + [(1-&gt;4)-alpha-D-galacturonosyl](n-1)</text>
        <dbReference type="Rhea" id="RHEA:14117"/>
        <dbReference type="Rhea" id="RHEA-COMP:14570"/>
        <dbReference type="Rhea" id="RHEA-COMP:14572"/>
        <dbReference type="ChEBI" id="CHEBI:15377"/>
        <dbReference type="ChEBI" id="CHEBI:58658"/>
        <dbReference type="ChEBI" id="CHEBI:140523"/>
        <dbReference type="EC" id="3.2.1.67"/>
    </reaction>
</comment>
<reference evidence="18" key="1">
    <citation type="submission" date="2019-07" db="EMBL/GenBank/DDBJ databases">
        <authorList>
            <person name="Palmer J.M."/>
        </authorList>
    </citation>
    <scope>NUCLEOTIDE SEQUENCE</scope>
    <source>
        <strain evidence="18">PC9</strain>
    </source>
</reference>
<dbReference type="InterPro" id="IPR012334">
    <property type="entry name" value="Pectin_lyas_fold"/>
</dbReference>
<sequence>MSLKTILTALLALWLLAIVRPTECRPDTERVCSVRPLGAGRDDTEQVLRAIDTCGHGGRVVLEAGSFNITRKMTWDLRDSRVDVHGVLSFQPDIEYWLNATNTYRVVFIQSQASWFVVTGENFVIDGHNTGGIDGNGQVVLPNPHPISSPWWSFFATRTRADGDGRPISFTLWRTTNALVKDFHIQAQPFWCNTVAESQGVIYGESPILFHSWVERGPFGGDAGKKGDPVASTSTDWHDSDADGMKCNASNSDPSFAGKNIVPNTDGINTYRSTNVSLLNWDITCGDDCLAIKGNSTDLTVRNITCRGGNGIAFGSLGQYANLSDNVRNVDMRDLKMIRIDPNIQPNMGNGVYFKSWTGTVNGSPPTGGGGGTGVVDNITISNVLLDRVNAPLHLYQTNGGHSGDTPSQLKFGGLRFSNWSGTALTNKIVDIECSPAVGCQEVVFEDFSVAGPQAQAPRFICQNVRDLSGLGGKFLLPTYIPSLTAHLFAAVPCNSTGSA</sequence>
<proteinExistence type="inferred from homology"/>
<dbReference type="PANTHER" id="PTHR31736">
    <property type="match status" value="1"/>
</dbReference>
<evidence type="ECO:0000256" key="11">
    <source>
        <dbReference type="ARBA" id="ARBA00023326"/>
    </source>
</evidence>
<dbReference type="Gene3D" id="2.160.20.10">
    <property type="entry name" value="Single-stranded right-handed beta-helix, Pectin lyase-like"/>
    <property type="match status" value="1"/>
</dbReference>
<dbReference type="SUPFAM" id="SSF51126">
    <property type="entry name" value="Pectin lyase-like"/>
    <property type="match status" value="1"/>
</dbReference>
<keyword evidence="6" id="KW-1015">Disulfide bond</keyword>
<keyword evidence="7" id="KW-0325">Glycoprotein</keyword>
<keyword evidence="5 15" id="KW-0378">Hydrolase</keyword>
<keyword evidence="3" id="KW-0964">Secreted</keyword>
<dbReference type="AlphaFoldDB" id="A0A8H7A0R7"/>
<accession>A0A8H7A0R7</accession>
<evidence type="ECO:0000256" key="17">
    <source>
        <dbReference type="SAM" id="SignalP"/>
    </source>
</evidence>
<feature type="region of interest" description="Disordered" evidence="16">
    <location>
        <begin position="222"/>
        <end position="243"/>
    </location>
</feature>
<dbReference type="PANTHER" id="PTHR31736:SF12">
    <property type="entry name" value="EXO-POLYGALACTURONASE, PUTATIVE-RELATED"/>
    <property type="match status" value="1"/>
</dbReference>
<keyword evidence="10" id="KW-0961">Cell wall biogenesis/degradation</keyword>
<dbReference type="InterPro" id="IPR011050">
    <property type="entry name" value="Pectin_lyase_fold/virulence"/>
</dbReference>
<dbReference type="GO" id="GO:0071555">
    <property type="term" value="P:cell wall organization"/>
    <property type="evidence" value="ECO:0007669"/>
    <property type="project" value="UniProtKB-KW"/>
</dbReference>
<evidence type="ECO:0000256" key="2">
    <source>
        <dbReference type="ARBA" id="ARBA00008834"/>
    </source>
</evidence>
<dbReference type="EC" id="3.2.1.67" evidence="13"/>
<dbReference type="GeneID" id="59370066"/>
<dbReference type="InterPro" id="IPR000743">
    <property type="entry name" value="Glyco_hydro_28"/>
</dbReference>
<organism evidence="18 19">
    <name type="scientific">Pleurotus ostreatus</name>
    <name type="common">Oyster mushroom</name>
    <name type="synonym">White-rot fungus</name>
    <dbReference type="NCBI Taxonomy" id="5322"/>
    <lineage>
        <taxon>Eukaryota</taxon>
        <taxon>Fungi</taxon>
        <taxon>Dikarya</taxon>
        <taxon>Basidiomycota</taxon>
        <taxon>Agaricomycotina</taxon>
        <taxon>Agaricomycetes</taxon>
        <taxon>Agaricomycetidae</taxon>
        <taxon>Agaricales</taxon>
        <taxon>Pleurotineae</taxon>
        <taxon>Pleurotaceae</taxon>
        <taxon>Pleurotus</taxon>
    </lineage>
</organism>
<dbReference type="GO" id="GO:0005576">
    <property type="term" value="C:extracellular region"/>
    <property type="evidence" value="ECO:0007669"/>
    <property type="project" value="UniProtKB-SubCell"/>
</dbReference>
<evidence type="ECO:0000256" key="13">
    <source>
        <dbReference type="ARBA" id="ARBA00038933"/>
    </source>
</evidence>
<evidence type="ECO:0000256" key="15">
    <source>
        <dbReference type="RuleBase" id="RU361169"/>
    </source>
</evidence>
<evidence type="ECO:0000256" key="10">
    <source>
        <dbReference type="ARBA" id="ARBA00023316"/>
    </source>
</evidence>
<protein>
    <recommendedName>
        <fullName evidence="13">galacturonan 1,4-alpha-galacturonidase</fullName>
        <ecNumber evidence="13">3.2.1.67</ecNumber>
    </recommendedName>
</protein>
<keyword evidence="8" id="KW-0119">Carbohydrate metabolism</keyword>
<evidence type="ECO:0000256" key="7">
    <source>
        <dbReference type="ARBA" id="ARBA00023180"/>
    </source>
</evidence>
<feature type="signal peptide" evidence="17">
    <location>
        <begin position="1"/>
        <end position="24"/>
    </location>
</feature>
<evidence type="ECO:0000256" key="8">
    <source>
        <dbReference type="ARBA" id="ARBA00023277"/>
    </source>
</evidence>
<comment type="similarity">
    <text evidence="2 15">Belongs to the glycosyl hydrolase 28 family.</text>
</comment>
<comment type="subcellular location">
    <subcellularLocation>
        <location evidence="1">Secreted</location>
    </subcellularLocation>
</comment>
<evidence type="ECO:0000256" key="4">
    <source>
        <dbReference type="ARBA" id="ARBA00022729"/>
    </source>
</evidence>
<evidence type="ECO:0000256" key="12">
    <source>
        <dbReference type="ARBA" id="ARBA00037312"/>
    </source>
</evidence>
<evidence type="ECO:0000313" key="19">
    <source>
        <dbReference type="Proteomes" id="UP000623687"/>
    </source>
</evidence>
<dbReference type="OrthoDB" id="187139at2759"/>
<dbReference type="VEuPathDB" id="FungiDB:PC9H_000225"/>
<keyword evidence="11" id="KW-0624">Polysaccharide degradation</keyword>
<evidence type="ECO:0000256" key="5">
    <source>
        <dbReference type="ARBA" id="ARBA00022801"/>
    </source>
</evidence>
<evidence type="ECO:0000256" key="6">
    <source>
        <dbReference type="ARBA" id="ARBA00023157"/>
    </source>
</evidence>
<evidence type="ECO:0000256" key="1">
    <source>
        <dbReference type="ARBA" id="ARBA00004613"/>
    </source>
</evidence>
<evidence type="ECO:0000256" key="14">
    <source>
        <dbReference type="ARBA" id="ARBA00048766"/>
    </source>
</evidence>
<comment type="caution">
    <text evidence="18">The sequence shown here is derived from an EMBL/GenBank/DDBJ whole genome shotgun (WGS) entry which is preliminary data.</text>
</comment>
<evidence type="ECO:0000256" key="3">
    <source>
        <dbReference type="ARBA" id="ARBA00022525"/>
    </source>
</evidence>
<evidence type="ECO:0000313" key="18">
    <source>
        <dbReference type="EMBL" id="KAF7439888.1"/>
    </source>
</evidence>
<keyword evidence="9 15" id="KW-0326">Glycosidase</keyword>
<dbReference type="GO" id="GO:0047911">
    <property type="term" value="F:galacturan 1,4-alpha-galacturonidase activity"/>
    <property type="evidence" value="ECO:0007669"/>
    <property type="project" value="UniProtKB-EC"/>
</dbReference>